<feature type="compositionally biased region" description="Basic and acidic residues" evidence="1">
    <location>
        <begin position="1"/>
        <end position="18"/>
    </location>
</feature>
<organism evidence="2 3">
    <name type="scientific">Streptomyces albus</name>
    <dbReference type="NCBI Taxonomy" id="1888"/>
    <lineage>
        <taxon>Bacteria</taxon>
        <taxon>Bacillati</taxon>
        <taxon>Actinomycetota</taxon>
        <taxon>Actinomycetes</taxon>
        <taxon>Kitasatosporales</taxon>
        <taxon>Streptomycetaceae</taxon>
        <taxon>Streptomyces</taxon>
    </lineage>
</organism>
<dbReference type="EMBL" id="RCIY01000040">
    <property type="protein sequence ID" value="TGG86218.1"/>
    <property type="molecule type" value="Genomic_DNA"/>
</dbReference>
<dbReference type="GO" id="GO:0004386">
    <property type="term" value="F:helicase activity"/>
    <property type="evidence" value="ECO:0007669"/>
    <property type="project" value="UniProtKB-KW"/>
</dbReference>
<dbReference type="AlphaFoldDB" id="A0A6C1C9B4"/>
<keyword evidence="2" id="KW-0347">Helicase</keyword>
<proteinExistence type="predicted"/>
<accession>A0A6C1C9B4</accession>
<evidence type="ECO:0000256" key="1">
    <source>
        <dbReference type="SAM" id="MobiDB-lite"/>
    </source>
</evidence>
<keyword evidence="2" id="KW-0547">Nucleotide-binding</keyword>
<name>A0A6C1C9B4_9ACTN</name>
<feature type="region of interest" description="Disordered" evidence="1">
    <location>
        <begin position="196"/>
        <end position="219"/>
    </location>
</feature>
<evidence type="ECO:0000313" key="2">
    <source>
        <dbReference type="EMBL" id="TGG86218.1"/>
    </source>
</evidence>
<comment type="caution">
    <text evidence="2">The sequence shown here is derived from an EMBL/GenBank/DDBJ whole genome shotgun (WGS) entry which is preliminary data.</text>
</comment>
<dbReference type="RefSeq" id="WP_016471377.1">
    <property type="nucleotide sequence ID" value="NZ_BBQG01000014.1"/>
</dbReference>
<feature type="region of interest" description="Disordered" evidence="1">
    <location>
        <begin position="1"/>
        <end position="27"/>
    </location>
</feature>
<keyword evidence="2" id="KW-0067">ATP-binding</keyword>
<protein>
    <submittedName>
        <fullName evidence="2">SWF or SNF family helicase</fullName>
    </submittedName>
</protein>
<keyword evidence="2" id="KW-0378">Hydrolase</keyword>
<dbReference type="PANTHER" id="PTHR38133">
    <property type="entry name" value="SLR1429 PROTEIN"/>
    <property type="match status" value="1"/>
</dbReference>
<sequence length="445" mass="47360">MDRDDAGQEHGTAERERLYAPPPPAQGQGFARTWWGRTWLQALEDTALDGKQLKRGRALARQGAVGAVSVRPGRITAVVPGSDRSPLRADVLLRELDADEWERLLDVMVAQAGHIAALLDRDMPPRLMEDAADAGLDLLPGIGDLDAECACGAWDHCPHTAALSYQMARVLDEDPFALLLLRGRAEREVLEALQERSTARAARESSGGPGDGAPVTGAEPAGVDAAEAFVLGALLPPLPPQPTPVGEAPRVLALEGAESAGPDVDVEALELLAEDAAARAGRLLAEALSAEHADAAPPRTLTAWEDAVRFAATHPSATLGRLAEGCGRGVEDLRRAVRAWRFGGAEALAVLEESWTPPPGAVERARDLLEDSWPQEEARPALRAAGTCWTAVGAEAQLRYGPDGRWWPFRRQRGAWWPVGRPERDAAVALAAALADDAEPPAGED</sequence>
<evidence type="ECO:0000313" key="3">
    <source>
        <dbReference type="Proteomes" id="UP000298111"/>
    </source>
</evidence>
<dbReference type="GeneID" id="75179808"/>
<dbReference type="Proteomes" id="UP000298111">
    <property type="component" value="Unassembled WGS sequence"/>
</dbReference>
<gene>
    <name evidence="2" type="ORF">D8771_07460</name>
</gene>
<dbReference type="PANTHER" id="PTHR38133:SF1">
    <property type="entry name" value="SLR1429 PROTEIN"/>
    <property type="match status" value="1"/>
</dbReference>
<reference evidence="2 3" key="1">
    <citation type="submission" date="2018-10" db="EMBL/GenBank/DDBJ databases">
        <title>Isolation of pseudouridimycin from Streptomyces albus DSM 40763.</title>
        <authorList>
            <person name="Rosenqvist P."/>
            <person name="Metsae-Ketelae M."/>
            <person name="Virta P."/>
        </authorList>
    </citation>
    <scope>NUCLEOTIDE SEQUENCE [LARGE SCALE GENOMIC DNA]</scope>
    <source>
        <strain evidence="2 3">DSM 40763</strain>
    </source>
</reference>